<feature type="region of interest" description="Disordered" evidence="1">
    <location>
        <begin position="33"/>
        <end position="56"/>
    </location>
</feature>
<keyword evidence="2" id="KW-1133">Transmembrane helix</keyword>
<proteinExistence type="predicted"/>
<evidence type="ECO:0000256" key="2">
    <source>
        <dbReference type="SAM" id="Phobius"/>
    </source>
</evidence>
<evidence type="ECO:0000313" key="4">
    <source>
        <dbReference type="Proteomes" id="UP000036367"/>
    </source>
</evidence>
<sequence length="56" mass="5847">MGAYGLKGGGWINALFSIGQLVASGGGWAKPMDRIRSGKSGQIQPLERQLPGAPHK</sequence>
<name>A0A0J1EN96_RHOIS</name>
<dbReference type="Proteomes" id="UP000036367">
    <property type="component" value="Unassembled WGS sequence"/>
</dbReference>
<comment type="caution">
    <text evidence="3">The sequence shown here is derived from an EMBL/GenBank/DDBJ whole genome shotgun (WGS) entry which is preliminary data.</text>
</comment>
<evidence type="ECO:0000313" key="3">
    <source>
        <dbReference type="EMBL" id="KLU06969.1"/>
    </source>
</evidence>
<feature type="transmembrane region" description="Helical" evidence="2">
    <location>
        <begin position="12"/>
        <end position="29"/>
    </location>
</feature>
<evidence type="ECO:0000256" key="1">
    <source>
        <dbReference type="SAM" id="MobiDB-lite"/>
    </source>
</evidence>
<protein>
    <submittedName>
        <fullName evidence="3">Uncharacterized protein</fullName>
    </submittedName>
</protein>
<keyword evidence="4" id="KW-1185">Reference proteome</keyword>
<keyword evidence="2" id="KW-0472">Membrane</keyword>
<dbReference type="STRING" id="595434.RISK_000770"/>
<dbReference type="AlphaFoldDB" id="A0A0J1EN96"/>
<keyword evidence="2" id="KW-0812">Transmembrane</keyword>
<organism evidence="3 4">
    <name type="scientific">Rhodopirellula islandica</name>
    <dbReference type="NCBI Taxonomy" id="595434"/>
    <lineage>
        <taxon>Bacteria</taxon>
        <taxon>Pseudomonadati</taxon>
        <taxon>Planctomycetota</taxon>
        <taxon>Planctomycetia</taxon>
        <taxon>Pirellulales</taxon>
        <taxon>Pirellulaceae</taxon>
        <taxon>Rhodopirellula</taxon>
    </lineage>
</organism>
<reference evidence="3" key="1">
    <citation type="submission" date="2015-05" db="EMBL/GenBank/DDBJ databases">
        <title>Permanent draft genome of Rhodopirellula islandicus K833.</title>
        <authorList>
            <person name="Kizina J."/>
            <person name="Richter M."/>
            <person name="Glockner F.O."/>
            <person name="Harder J."/>
        </authorList>
    </citation>
    <scope>NUCLEOTIDE SEQUENCE [LARGE SCALE GENOMIC DNA]</scope>
    <source>
        <strain evidence="3">K833</strain>
    </source>
</reference>
<dbReference type="EMBL" id="LECT01000007">
    <property type="protein sequence ID" value="KLU06969.1"/>
    <property type="molecule type" value="Genomic_DNA"/>
</dbReference>
<gene>
    <name evidence="3" type="ORF">RISK_000770</name>
</gene>
<accession>A0A0J1EN96</accession>
<dbReference type="PATRIC" id="fig|595434.4.peg.747"/>